<feature type="non-terminal residue" evidence="10">
    <location>
        <position position="128"/>
    </location>
</feature>
<keyword evidence="5" id="KW-0029">Amino-acid transport</keyword>
<dbReference type="RefSeq" id="XP_018982224.1">
    <property type="nucleotide sequence ID" value="XM_019131179.1"/>
</dbReference>
<evidence type="ECO:0000256" key="8">
    <source>
        <dbReference type="SAM" id="Phobius"/>
    </source>
</evidence>
<dbReference type="GeneID" id="30149032"/>
<dbReference type="InterPro" id="IPR050524">
    <property type="entry name" value="APC_YAT"/>
</dbReference>
<dbReference type="GO" id="GO:0015171">
    <property type="term" value="F:amino acid transmembrane transporter activity"/>
    <property type="evidence" value="ECO:0007669"/>
    <property type="project" value="TreeGrafter"/>
</dbReference>
<evidence type="ECO:0000313" key="11">
    <source>
        <dbReference type="Proteomes" id="UP000094336"/>
    </source>
</evidence>
<dbReference type="Gene3D" id="1.20.1740.10">
    <property type="entry name" value="Amino acid/polyamine transporter I"/>
    <property type="match status" value="1"/>
</dbReference>
<dbReference type="PANTHER" id="PTHR43341:SF1">
    <property type="entry name" value="GENERAL AMINO-ACID PERMEASE GAP1"/>
    <property type="match status" value="1"/>
</dbReference>
<dbReference type="Proteomes" id="UP000094336">
    <property type="component" value="Unassembled WGS sequence"/>
</dbReference>
<proteinExistence type="inferred from homology"/>
<keyword evidence="3" id="KW-0813">Transport</keyword>
<sequence length="128" mass="13370">MSTNIHTEKLNGVNITASAVDFDASSSNDPHYTASSPSKWSNFKDSFGRMDTNEPSYAGMTDLERAVAATAKSPLSQSLKSRHLQMIAIGGAIGTGLFVGSGSALRTGGPAALLIGWILVGTMIYCTV</sequence>
<gene>
    <name evidence="10" type="ORF">BABINDRAFT_183110</name>
</gene>
<evidence type="ECO:0000256" key="4">
    <source>
        <dbReference type="ARBA" id="ARBA00022692"/>
    </source>
</evidence>
<keyword evidence="4 8" id="KW-0812">Transmembrane</keyword>
<dbReference type="PANTHER" id="PTHR43341">
    <property type="entry name" value="AMINO ACID PERMEASE"/>
    <property type="match status" value="1"/>
</dbReference>
<dbReference type="GO" id="GO:0016020">
    <property type="term" value="C:membrane"/>
    <property type="evidence" value="ECO:0007669"/>
    <property type="project" value="UniProtKB-SubCell"/>
</dbReference>
<dbReference type="OrthoDB" id="5413484at2759"/>
<evidence type="ECO:0000256" key="5">
    <source>
        <dbReference type="ARBA" id="ARBA00022970"/>
    </source>
</evidence>
<comment type="subcellular location">
    <subcellularLocation>
        <location evidence="1">Membrane</location>
        <topology evidence="1">Multi-pass membrane protein</topology>
    </subcellularLocation>
</comment>
<protein>
    <recommendedName>
        <fullName evidence="9">Amino acid permease/ SLC12A domain-containing protein</fullName>
    </recommendedName>
</protein>
<dbReference type="AlphaFoldDB" id="A0A1E3QGS1"/>
<evidence type="ECO:0000256" key="1">
    <source>
        <dbReference type="ARBA" id="ARBA00004141"/>
    </source>
</evidence>
<feature type="transmembrane region" description="Helical" evidence="8">
    <location>
        <begin position="86"/>
        <end position="105"/>
    </location>
</feature>
<dbReference type="Pfam" id="PF00324">
    <property type="entry name" value="AA_permease"/>
    <property type="match status" value="1"/>
</dbReference>
<keyword evidence="6 8" id="KW-1133">Transmembrane helix</keyword>
<keyword evidence="11" id="KW-1185">Reference proteome</keyword>
<dbReference type="InterPro" id="IPR004841">
    <property type="entry name" value="AA-permease/SLC12A_dom"/>
</dbReference>
<name>A0A1E3QGS1_9ASCO</name>
<evidence type="ECO:0000313" key="10">
    <source>
        <dbReference type="EMBL" id="ODQ76896.1"/>
    </source>
</evidence>
<dbReference type="EMBL" id="KV454455">
    <property type="protein sequence ID" value="ODQ76896.1"/>
    <property type="molecule type" value="Genomic_DNA"/>
</dbReference>
<feature type="domain" description="Amino acid permease/ SLC12A" evidence="9">
    <location>
        <begin position="83"/>
        <end position="128"/>
    </location>
</feature>
<organism evidence="10 11">
    <name type="scientific">Babjeviella inositovora NRRL Y-12698</name>
    <dbReference type="NCBI Taxonomy" id="984486"/>
    <lineage>
        <taxon>Eukaryota</taxon>
        <taxon>Fungi</taxon>
        <taxon>Dikarya</taxon>
        <taxon>Ascomycota</taxon>
        <taxon>Saccharomycotina</taxon>
        <taxon>Pichiomycetes</taxon>
        <taxon>Serinales incertae sedis</taxon>
        <taxon>Babjeviella</taxon>
    </lineage>
</organism>
<dbReference type="STRING" id="984486.A0A1E3QGS1"/>
<feature type="transmembrane region" description="Helical" evidence="8">
    <location>
        <begin position="111"/>
        <end position="127"/>
    </location>
</feature>
<accession>A0A1E3QGS1</accession>
<keyword evidence="7 8" id="KW-0472">Membrane</keyword>
<evidence type="ECO:0000256" key="3">
    <source>
        <dbReference type="ARBA" id="ARBA00022448"/>
    </source>
</evidence>
<evidence type="ECO:0000256" key="7">
    <source>
        <dbReference type="ARBA" id="ARBA00023136"/>
    </source>
</evidence>
<evidence type="ECO:0000256" key="6">
    <source>
        <dbReference type="ARBA" id="ARBA00022989"/>
    </source>
</evidence>
<reference evidence="11" key="1">
    <citation type="submission" date="2016-05" db="EMBL/GenBank/DDBJ databases">
        <title>Comparative genomics of biotechnologically important yeasts.</title>
        <authorList>
            <consortium name="DOE Joint Genome Institute"/>
            <person name="Riley R."/>
            <person name="Haridas S."/>
            <person name="Wolfe K.H."/>
            <person name="Lopes M.R."/>
            <person name="Hittinger C.T."/>
            <person name="Goker M."/>
            <person name="Salamov A."/>
            <person name="Wisecaver J."/>
            <person name="Long T.M."/>
            <person name="Aerts A.L."/>
            <person name="Barry K."/>
            <person name="Choi C."/>
            <person name="Clum A."/>
            <person name="Coughlan A.Y."/>
            <person name="Deshpande S."/>
            <person name="Douglass A.P."/>
            <person name="Hanson S.J."/>
            <person name="Klenk H.-P."/>
            <person name="Labutti K."/>
            <person name="Lapidus A."/>
            <person name="Lindquist E."/>
            <person name="Lipzen A."/>
            <person name="Meier-Kolthoff J.P."/>
            <person name="Ohm R.A."/>
            <person name="Otillar R.P."/>
            <person name="Pangilinan J."/>
            <person name="Peng Y."/>
            <person name="Rokas A."/>
            <person name="Rosa C.A."/>
            <person name="Scheuner C."/>
            <person name="Sibirny A.A."/>
            <person name="Slot J.C."/>
            <person name="Stielow J.B."/>
            <person name="Sun H."/>
            <person name="Kurtzman C.P."/>
            <person name="Blackwell M."/>
            <person name="Grigoriev I.V."/>
            <person name="Jeffries T.W."/>
        </authorList>
    </citation>
    <scope>NUCLEOTIDE SEQUENCE [LARGE SCALE GENOMIC DNA]</scope>
    <source>
        <strain evidence="11">NRRL Y-12698</strain>
    </source>
</reference>
<evidence type="ECO:0000259" key="9">
    <source>
        <dbReference type="Pfam" id="PF00324"/>
    </source>
</evidence>
<evidence type="ECO:0000256" key="2">
    <source>
        <dbReference type="ARBA" id="ARBA00006983"/>
    </source>
</evidence>
<comment type="similarity">
    <text evidence="2">Belongs to the amino acid-polyamine-organocation (APC) superfamily. YAT (TC 2.A.3.10) family.</text>
</comment>